<evidence type="ECO:0000256" key="4">
    <source>
        <dbReference type="ARBA" id="ARBA00022989"/>
    </source>
</evidence>
<dbReference type="PANTHER" id="PTHR42682">
    <property type="entry name" value="HYDROGENASE-4 COMPONENT F"/>
    <property type="match status" value="1"/>
</dbReference>
<dbReference type="GO" id="GO:0005886">
    <property type="term" value="C:plasma membrane"/>
    <property type="evidence" value="ECO:0007669"/>
    <property type="project" value="UniProtKB-SubCell"/>
</dbReference>
<keyword evidence="3 7" id="KW-0812">Transmembrane</keyword>
<feature type="transmembrane region" description="Helical" evidence="8">
    <location>
        <begin position="6"/>
        <end position="26"/>
    </location>
</feature>
<feature type="transmembrane region" description="Helical" evidence="8">
    <location>
        <begin position="33"/>
        <end position="56"/>
    </location>
</feature>
<dbReference type="RefSeq" id="WP_127161717.1">
    <property type="nucleotide sequence ID" value="NZ_CP029822.1"/>
</dbReference>
<dbReference type="InterPro" id="IPR003918">
    <property type="entry name" value="NADH_UbQ_OxRdtase"/>
</dbReference>
<keyword evidence="5" id="KW-0560">Oxidoreductase</keyword>
<evidence type="ECO:0000256" key="7">
    <source>
        <dbReference type="RuleBase" id="RU000320"/>
    </source>
</evidence>
<gene>
    <name evidence="10" type="ORF">DM558_01385</name>
</gene>
<feature type="transmembrane region" description="Helical" evidence="8">
    <location>
        <begin position="422"/>
        <end position="450"/>
    </location>
</feature>
<feature type="transmembrane region" description="Helical" evidence="8">
    <location>
        <begin position="135"/>
        <end position="154"/>
    </location>
</feature>
<comment type="subcellular location">
    <subcellularLocation>
        <location evidence="1">Cell membrane</location>
        <topology evidence="1">Multi-pass membrane protein</topology>
    </subcellularLocation>
    <subcellularLocation>
        <location evidence="7">Membrane</location>
        <topology evidence="7">Multi-pass membrane protein</topology>
    </subcellularLocation>
</comment>
<evidence type="ECO:0000256" key="1">
    <source>
        <dbReference type="ARBA" id="ARBA00004651"/>
    </source>
</evidence>
<dbReference type="GO" id="GO:0042773">
    <property type="term" value="P:ATP synthesis coupled electron transport"/>
    <property type="evidence" value="ECO:0007669"/>
    <property type="project" value="InterPro"/>
</dbReference>
<evidence type="ECO:0000256" key="8">
    <source>
        <dbReference type="SAM" id="Phobius"/>
    </source>
</evidence>
<feature type="transmembrane region" description="Helical" evidence="8">
    <location>
        <begin position="81"/>
        <end position="104"/>
    </location>
</feature>
<evidence type="ECO:0000256" key="5">
    <source>
        <dbReference type="ARBA" id="ARBA00023002"/>
    </source>
</evidence>
<feature type="transmembrane region" description="Helical" evidence="8">
    <location>
        <begin position="242"/>
        <end position="260"/>
    </location>
</feature>
<feature type="transmembrane region" description="Helical" evidence="8">
    <location>
        <begin position="111"/>
        <end position="129"/>
    </location>
</feature>
<proteinExistence type="predicted"/>
<feature type="transmembrane region" description="Helical" evidence="8">
    <location>
        <begin position="471"/>
        <end position="495"/>
    </location>
</feature>
<dbReference type="GO" id="GO:0008137">
    <property type="term" value="F:NADH dehydrogenase (ubiquinone) activity"/>
    <property type="evidence" value="ECO:0007669"/>
    <property type="project" value="InterPro"/>
</dbReference>
<reference evidence="11" key="1">
    <citation type="submission" date="2018-06" db="EMBL/GenBank/DDBJ databases">
        <title>Complete genome of Pseudomonas insecticola strain QZS01.</title>
        <authorList>
            <person name="Wang J."/>
            <person name="Su Q."/>
        </authorList>
    </citation>
    <scope>NUCLEOTIDE SEQUENCE [LARGE SCALE GENOMIC DNA]</scope>
    <source>
        <strain evidence="11">QZS01</strain>
    </source>
</reference>
<protein>
    <submittedName>
        <fullName evidence="10">Hydrogenase 4 subunit B</fullName>
    </submittedName>
</protein>
<evidence type="ECO:0000256" key="3">
    <source>
        <dbReference type="ARBA" id="ARBA00022692"/>
    </source>
</evidence>
<accession>A0A3Q9JLH1</accession>
<feature type="transmembrane region" description="Helical" evidence="8">
    <location>
        <begin position="272"/>
        <end position="295"/>
    </location>
</feature>
<feature type="transmembrane region" description="Helical" evidence="8">
    <location>
        <begin position="375"/>
        <end position="397"/>
    </location>
</feature>
<sequence>MPLPFSILLFAILIYAVSGIASSFFSKQEQLSIYMVGGCGVVAGVLSLVAVLPVLFHGDVITYTLWSPFSFADFTLRLDQLAAFMVSVISLLAIAASCYSFSYVSEYIGKGAYSIGFFMNLFIASMVTLMVVDNAFYFIIFFELMSLFSYFLVISEQDEKAVNAGFLYFLIAHAGSMLIMVAFFLMYLKSGSLDFESFRQLKLSPLMASLVFLLAFFGFGAKAGMMPLHGWLPKAHPAAPSHASAMMSGVMVKIGVFGIIKVGVDLLGATELWWGILVLAFGSVSAVLGVLYALAEHDIKRLLAYHTVENIGIILMGVGVGMVGISINSPVLSTLGFLGALYHLLNHAVFKGLLFLGAGAVIYRLHTKDMEKMGGLAKLMPLTALAFLVGCMAISALPPLNGFISEWYTYQSLFSMSLDGNVILRLAGPITIVMLAITGALAAMCFVKVYGICFCGKARTEKASQVKEVPWTMTLPMLVLGLLCLIFGVGAAFIVPVITQVATSLIQVKPVVAISTVYNSWLISGNSAPAELSPTLMFILLVSLTILPLLIYLFTKGQRLPFARNSDPWACGYEYEGDMAQSAGNFTQPLRYMFAPLYTLRKTLSPTACMLCCLDKTTAFAKRIEHLWDTKIVDNIVKLVQAVGRKLQCIQQGDYRIYCLYVIAALVILLLVVSLA</sequence>
<feature type="transmembrane region" description="Helical" evidence="8">
    <location>
        <begin position="203"/>
        <end position="221"/>
    </location>
</feature>
<feature type="transmembrane region" description="Helical" evidence="8">
    <location>
        <begin position="536"/>
        <end position="554"/>
    </location>
</feature>
<feature type="transmembrane region" description="Helical" evidence="8">
    <location>
        <begin position="166"/>
        <end position="188"/>
    </location>
</feature>
<feature type="transmembrane region" description="Helical" evidence="8">
    <location>
        <begin position="307"/>
        <end position="328"/>
    </location>
</feature>
<feature type="transmembrane region" description="Helical" evidence="8">
    <location>
        <begin position="655"/>
        <end position="675"/>
    </location>
</feature>
<keyword evidence="2" id="KW-1003">Cell membrane</keyword>
<feature type="domain" description="NADH:quinone oxidoreductase/Mrp antiporter transmembrane" evidence="9">
    <location>
        <begin position="135"/>
        <end position="423"/>
    </location>
</feature>
<dbReference type="Pfam" id="PF00361">
    <property type="entry name" value="Proton_antipo_M"/>
    <property type="match status" value="1"/>
</dbReference>
<evidence type="ECO:0000313" key="11">
    <source>
        <dbReference type="Proteomes" id="UP000273143"/>
    </source>
</evidence>
<keyword evidence="4 8" id="KW-1133">Transmembrane helix</keyword>
<dbReference type="GO" id="GO:0016491">
    <property type="term" value="F:oxidoreductase activity"/>
    <property type="evidence" value="ECO:0007669"/>
    <property type="project" value="UniProtKB-KW"/>
</dbReference>
<name>A0A3Q9JLH1_9GAMM</name>
<dbReference type="AlphaFoldDB" id="A0A3Q9JLH1"/>
<organism evidence="10 11">
    <name type="scientific">Entomomonas moraniae</name>
    <dbReference type="NCBI Taxonomy" id="2213226"/>
    <lineage>
        <taxon>Bacteria</taxon>
        <taxon>Pseudomonadati</taxon>
        <taxon>Pseudomonadota</taxon>
        <taxon>Gammaproteobacteria</taxon>
        <taxon>Pseudomonadales</taxon>
        <taxon>Pseudomonadaceae</taxon>
        <taxon>Entomomonas</taxon>
    </lineage>
</organism>
<dbReference type="KEGG" id="emo:DM558_01385"/>
<dbReference type="InterPro" id="IPR052175">
    <property type="entry name" value="ComplexI-like_HydComp"/>
</dbReference>
<keyword evidence="6 8" id="KW-0472">Membrane</keyword>
<evidence type="ECO:0000259" key="9">
    <source>
        <dbReference type="Pfam" id="PF00361"/>
    </source>
</evidence>
<dbReference type="NCBIfam" id="NF005086">
    <property type="entry name" value="PRK06521.1"/>
    <property type="match status" value="1"/>
</dbReference>
<keyword evidence="11" id="KW-1185">Reference proteome</keyword>
<feature type="transmembrane region" description="Helical" evidence="8">
    <location>
        <begin position="340"/>
        <end position="363"/>
    </location>
</feature>
<evidence type="ECO:0000256" key="6">
    <source>
        <dbReference type="ARBA" id="ARBA00023136"/>
    </source>
</evidence>
<dbReference type="InterPro" id="IPR001750">
    <property type="entry name" value="ND/Mrp_TM"/>
</dbReference>
<dbReference type="Proteomes" id="UP000273143">
    <property type="component" value="Chromosome"/>
</dbReference>
<dbReference type="PRINTS" id="PR01437">
    <property type="entry name" value="NUOXDRDTASE4"/>
</dbReference>
<dbReference type="EMBL" id="CP029822">
    <property type="protein sequence ID" value="AZS49508.1"/>
    <property type="molecule type" value="Genomic_DNA"/>
</dbReference>
<evidence type="ECO:0000313" key="10">
    <source>
        <dbReference type="EMBL" id="AZS49508.1"/>
    </source>
</evidence>
<evidence type="ECO:0000256" key="2">
    <source>
        <dbReference type="ARBA" id="ARBA00022475"/>
    </source>
</evidence>
<dbReference type="PANTHER" id="PTHR42682:SF3">
    <property type="entry name" value="FORMATE HYDROGENLYASE SUBUNIT 3-RELATED"/>
    <property type="match status" value="1"/>
</dbReference>